<keyword evidence="3" id="KW-1133">Transmembrane helix</keyword>
<comment type="caution">
    <text evidence="5">The sequence shown here is derived from an EMBL/GenBank/DDBJ whole genome shotgun (WGS) entry which is preliminary data.</text>
</comment>
<evidence type="ECO:0000256" key="2">
    <source>
        <dbReference type="SAM" id="MobiDB-lite"/>
    </source>
</evidence>
<organism evidence="5 6">
    <name type="scientific">Nocardioides nanhaiensis</name>
    <dbReference type="NCBI Taxonomy" id="1476871"/>
    <lineage>
        <taxon>Bacteria</taxon>
        <taxon>Bacillati</taxon>
        <taxon>Actinomycetota</taxon>
        <taxon>Actinomycetes</taxon>
        <taxon>Propionibacteriales</taxon>
        <taxon>Nocardioidaceae</taxon>
        <taxon>Nocardioides</taxon>
    </lineage>
</organism>
<dbReference type="InterPro" id="IPR004474">
    <property type="entry name" value="LytR_CpsA_psr"/>
</dbReference>
<dbReference type="Proteomes" id="UP001500621">
    <property type="component" value="Unassembled WGS sequence"/>
</dbReference>
<accession>A0ABP8VZI9</accession>
<dbReference type="InterPro" id="IPR050922">
    <property type="entry name" value="LytR/CpsA/Psr_CW_biosynth"/>
</dbReference>
<dbReference type="Pfam" id="PF03816">
    <property type="entry name" value="LytR_cpsA_psr"/>
    <property type="match status" value="1"/>
</dbReference>
<keyword evidence="6" id="KW-1185">Reference proteome</keyword>
<dbReference type="EMBL" id="BAABIM010000001">
    <property type="protein sequence ID" value="GAA4676159.1"/>
    <property type="molecule type" value="Genomic_DNA"/>
</dbReference>
<dbReference type="Gene3D" id="3.40.630.190">
    <property type="entry name" value="LCP protein"/>
    <property type="match status" value="1"/>
</dbReference>
<feature type="compositionally biased region" description="Gly residues" evidence="2">
    <location>
        <begin position="8"/>
        <end position="18"/>
    </location>
</feature>
<proteinExistence type="inferred from homology"/>
<dbReference type="RefSeq" id="WP_345263579.1">
    <property type="nucleotide sequence ID" value="NZ_BAABIM010000001.1"/>
</dbReference>
<evidence type="ECO:0000256" key="3">
    <source>
        <dbReference type="SAM" id="Phobius"/>
    </source>
</evidence>
<name>A0ABP8VZI9_9ACTN</name>
<evidence type="ECO:0000259" key="4">
    <source>
        <dbReference type="Pfam" id="PF03816"/>
    </source>
</evidence>
<gene>
    <name evidence="5" type="ORF">GCM10023226_11690</name>
</gene>
<feature type="compositionally biased region" description="Polar residues" evidence="2">
    <location>
        <begin position="62"/>
        <end position="74"/>
    </location>
</feature>
<evidence type="ECO:0000313" key="5">
    <source>
        <dbReference type="EMBL" id="GAA4676159.1"/>
    </source>
</evidence>
<evidence type="ECO:0000313" key="6">
    <source>
        <dbReference type="Proteomes" id="UP001500621"/>
    </source>
</evidence>
<feature type="compositionally biased region" description="Pro residues" evidence="2">
    <location>
        <begin position="83"/>
        <end position="96"/>
    </location>
</feature>
<keyword evidence="3" id="KW-0812">Transmembrane</keyword>
<protein>
    <submittedName>
        <fullName evidence="5">LCP family protein</fullName>
    </submittedName>
</protein>
<dbReference type="NCBIfam" id="TIGR00350">
    <property type="entry name" value="lytR_cpsA_psr"/>
    <property type="match status" value="1"/>
</dbReference>
<comment type="similarity">
    <text evidence="1">Belongs to the LytR/CpsA/Psr (LCP) family.</text>
</comment>
<dbReference type="PANTHER" id="PTHR33392:SF6">
    <property type="entry name" value="POLYISOPRENYL-TEICHOIC ACID--PEPTIDOGLYCAN TEICHOIC ACID TRANSFERASE TAGU"/>
    <property type="match status" value="1"/>
</dbReference>
<feature type="domain" description="Cell envelope-related transcriptional attenuator" evidence="4">
    <location>
        <begin position="193"/>
        <end position="333"/>
    </location>
</feature>
<dbReference type="PANTHER" id="PTHR33392">
    <property type="entry name" value="POLYISOPRENYL-TEICHOIC ACID--PEPTIDOGLYCAN TEICHOIC ACID TRANSFERASE TAGU"/>
    <property type="match status" value="1"/>
</dbReference>
<reference evidence="6" key="1">
    <citation type="journal article" date="2019" name="Int. J. Syst. Evol. Microbiol.">
        <title>The Global Catalogue of Microorganisms (GCM) 10K type strain sequencing project: providing services to taxonomists for standard genome sequencing and annotation.</title>
        <authorList>
            <consortium name="The Broad Institute Genomics Platform"/>
            <consortium name="The Broad Institute Genome Sequencing Center for Infectious Disease"/>
            <person name="Wu L."/>
            <person name="Ma J."/>
        </authorList>
    </citation>
    <scope>NUCLEOTIDE SEQUENCE [LARGE SCALE GENOMIC DNA]</scope>
    <source>
        <strain evidence="6">JCM 18127</strain>
    </source>
</reference>
<evidence type="ECO:0000256" key="1">
    <source>
        <dbReference type="ARBA" id="ARBA00006068"/>
    </source>
</evidence>
<keyword evidence="3" id="KW-0472">Membrane</keyword>
<sequence length="429" mass="46437">MAQTPPGGRSGGSGGPQGEGPDFTWLYGGRPEGSSPEQDPNATRAIRRQERPAADAGASPDDQATQVMRTQPRQPHQGDARPAPAPAPTPRPVPPPREPRPPRTQGGWSARLRRPRFWVRTVLALLVVWLVFTIATPFIAWQSNDPVAFEPEGDRPAEQPGTTYLLVGNDSRASLSEEERRRFSTGNPETNLTDTIMLLHTGSGPSVLLSIPRDSVVDIPGFGSAKINGAFPRGGAPLLVETIEQSTGVRVDEYVEIGLGGVAGVVDAVGGIEVCPRERMVDRRAGLRISKGCQEVDGETALAYSRSRYESALGDLDRVRRQREVVGAIGSKVLSPWTVVNPVRWWRLNTSVPDFFGFGDGTNMLDAGRWALAMTRTGSGDNRTCTMPVTSSSAETWDMDRAQPLLDAIIEDRTEDITRDQCTPSGVAR</sequence>
<feature type="transmembrane region" description="Helical" evidence="3">
    <location>
        <begin position="117"/>
        <end position="141"/>
    </location>
</feature>
<feature type="region of interest" description="Disordered" evidence="2">
    <location>
        <begin position="1"/>
        <end position="108"/>
    </location>
</feature>